<dbReference type="InterPro" id="IPR000620">
    <property type="entry name" value="EamA_dom"/>
</dbReference>
<evidence type="ECO:0000256" key="5">
    <source>
        <dbReference type="ARBA" id="ARBA00023136"/>
    </source>
</evidence>
<organism evidence="8 9">
    <name type="scientific">Mesorhizobium australicum</name>
    <dbReference type="NCBI Taxonomy" id="536018"/>
    <lineage>
        <taxon>Bacteria</taxon>
        <taxon>Pseudomonadati</taxon>
        <taxon>Pseudomonadota</taxon>
        <taxon>Alphaproteobacteria</taxon>
        <taxon>Hyphomicrobiales</taxon>
        <taxon>Phyllobacteriaceae</taxon>
        <taxon>Mesorhizobium</taxon>
    </lineage>
</organism>
<dbReference type="GO" id="GO:0016020">
    <property type="term" value="C:membrane"/>
    <property type="evidence" value="ECO:0007669"/>
    <property type="project" value="UniProtKB-SubCell"/>
</dbReference>
<dbReference type="Pfam" id="PF00892">
    <property type="entry name" value="EamA"/>
    <property type="match status" value="2"/>
</dbReference>
<evidence type="ECO:0000259" key="7">
    <source>
        <dbReference type="Pfam" id="PF00892"/>
    </source>
</evidence>
<feature type="transmembrane region" description="Helical" evidence="6">
    <location>
        <begin position="134"/>
        <end position="151"/>
    </location>
</feature>
<gene>
    <name evidence="8" type="ORF">SAMN02982922_4179</name>
</gene>
<reference evidence="9" key="1">
    <citation type="submission" date="2017-04" db="EMBL/GenBank/DDBJ databases">
        <authorList>
            <person name="Varghese N."/>
            <person name="Submissions S."/>
        </authorList>
    </citation>
    <scope>NUCLEOTIDE SEQUENCE [LARGE SCALE GENOMIC DNA]</scope>
    <source>
        <strain evidence="9">B5P</strain>
    </source>
</reference>
<dbReference type="EMBL" id="FXBL01000004">
    <property type="protein sequence ID" value="SMH50528.1"/>
    <property type="molecule type" value="Genomic_DNA"/>
</dbReference>
<evidence type="ECO:0000313" key="9">
    <source>
        <dbReference type="Proteomes" id="UP000193083"/>
    </source>
</evidence>
<feature type="transmembrane region" description="Helical" evidence="6">
    <location>
        <begin position="282"/>
        <end position="303"/>
    </location>
</feature>
<comment type="subcellular location">
    <subcellularLocation>
        <location evidence="1">Membrane</location>
        <topology evidence="1">Multi-pass membrane protein</topology>
    </subcellularLocation>
</comment>
<dbReference type="RefSeq" id="WP_244561800.1">
    <property type="nucleotide sequence ID" value="NZ_FXBL01000004.1"/>
</dbReference>
<name>A0A1X7PGT2_9HYPH</name>
<sequence length="305" mass="32014">MNAPALHSTFATGRDKLLGHLAMVGFAAFVAGSFSFGAIAAPYLSPAALNAARFAIGTGIMAGVALALAGGRIERPRAVWRYGVLGALMAVFFITMFVALRLTDPVSTGAVFTLMPIASAGFGWLFLGQKPRGVVVASLVLAAFGSLWVIFRGDLSAAANLQVGRGELIFFVGVLCHAAYGPLLRRFNRGETGVVFTLWTVAATGLCIALWGWRDIVSTDWASLSPAAWLSIFYLGIFTTGGTFFLTQYASMRLPAAKVLAYTYLTSGFIILYEGLLGHGWASAGVAAGAGITVLGLLVMALARD</sequence>
<accession>A0A1X7PGT2</accession>
<feature type="transmembrane region" description="Helical" evidence="6">
    <location>
        <begin position="21"/>
        <end position="45"/>
    </location>
</feature>
<dbReference type="PANTHER" id="PTHR32322">
    <property type="entry name" value="INNER MEMBRANE TRANSPORTER"/>
    <property type="match status" value="1"/>
</dbReference>
<keyword evidence="4 6" id="KW-1133">Transmembrane helix</keyword>
<feature type="transmembrane region" description="Helical" evidence="6">
    <location>
        <begin position="82"/>
        <end position="100"/>
    </location>
</feature>
<keyword evidence="9" id="KW-1185">Reference proteome</keyword>
<feature type="transmembrane region" description="Helical" evidence="6">
    <location>
        <begin position="259"/>
        <end position="276"/>
    </location>
</feature>
<evidence type="ECO:0000313" key="8">
    <source>
        <dbReference type="EMBL" id="SMH50528.1"/>
    </source>
</evidence>
<proteinExistence type="inferred from homology"/>
<feature type="transmembrane region" description="Helical" evidence="6">
    <location>
        <begin position="226"/>
        <end position="247"/>
    </location>
</feature>
<evidence type="ECO:0000256" key="1">
    <source>
        <dbReference type="ARBA" id="ARBA00004141"/>
    </source>
</evidence>
<evidence type="ECO:0000256" key="3">
    <source>
        <dbReference type="ARBA" id="ARBA00022692"/>
    </source>
</evidence>
<feature type="transmembrane region" description="Helical" evidence="6">
    <location>
        <begin position="51"/>
        <end position="70"/>
    </location>
</feature>
<dbReference type="SUPFAM" id="SSF103481">
    <property type="entry name" value="Multidrug resistance efflux transporter EmrE"/>
    <property type="match status" value="1"/>
</dbReference>
<protein>
    <submittedName>
        <fullName evidence="8">EamA-like transporter family protein</fullName>
    </submittedName>
</protein>
<keyword evidence="3 6" id="KW-0812">Transmembrane</keyword>
<dbReference type="PANTHER" id="PTHR32322:SF2">
    <property type="entry name" value="EAMA DOMAIN-CONTAINING PROTEIN"/>
    <property type="match status" value="1"/>
</dbReference>
<feature type="transmembrane region" description="Helical" evidence="6">
    <location>
        <begin position="193"/>
        <end position="214"/>
    </location>
</feature>
<feature type="domain" description="EamA" evidence="7">
    <location>
        <begin position="165"/>
        <end position="301"/>
    </location>
</feature>
<comment type="similarity">
    <text evidence="2">Belongs to the EamA transporter family.</text>
</comment>
<evidence type="ECO:0000256" key="4">
    <source>
        <dbReference type="ARBA" id="ARBA00022989"/>
    </source>
</evidence>
<dbReference type="Proteomes" id="UP000193083">
    <property type="component" value="Unassembled WGS sequence"/>
</dbReference>
<feature type="transmembrane region" description="Helical" evidence="6">
    <location>
        <begin position="106"/>
        <end position="127"/>
    </location>
</feature>
<feature type="domain" description="EamA" evidence="7">
    <location>
        <begin position="18"/>
        <end position="150"/>
    </location>
</feature>
<dbReference type="InterPro" id="IPR037185">
    <property type="entry name" value="EmrE-like"/>
</dbReference>
<dbReference type="InterPro" id="IPR050638">
    <property type="entry name" value="AA-Vitamin_Transporters"/>
</dbReference>
<feature type="transmembrane region" description="Helical" evidence="6">
    <location>
        <begin position="163"/>
        <end position="181"/>
    </location>
</feature>
<evidence type="ECO:0000256" key="2">
    <source>
        <dbReference type="ARBA" id="ARBA00007362"/>
    </source>
</evidence>
<dbReference type="AlphaFoldDB" id="A0A1X7PGT2"/>
<keyword evidence="5 6" id="KW-0472">Membrane</keyword>
<evidence type="ECO:0000256" key="6">
    <source>
        <dbReference type="SAM" id="Phobius"/>
    </source>
</evidence>